<dbReference type="GO" id="GO:0004674">
    <property type="term" value="F:protein serine/threonine kinase activity"/>
    <property type="evidence" value="ECO:0007669"/>
    <property type="project" value="TreeGrafter"/>
</dbReference>
<evidence type="ECO:0000256" key="2">
    <source>
        <dbReference type="ARBA" id="ARBA00022741"/>
    </source>
</evidence>
<dbReference type="AlphaFoldDB" id="A0A8S1L7P0"/>
<dbReference type="PANTHER" id="PTHR43671">
    <property type="entry name" value="SERINE/THREONINE-PROTEIN KINASE NEK"/>
    <property type="match status" value="1"/>
</dbReference>
<protein>
    <recommendedName>
        <fullName evidence="5">Protein kinase domain-containing protein</fullName>
    </recommendedName>
</protein>
<evidence type="ECO:0000256" key="1">
    <source>
        <dbReference type="ARBA" id="ARBA00022679"/>
    </source>
</evidence>
<sequence>MGNNMVVDWNDQLKNQFIKDKCIEHDLLGSIEIYTYIPDEQVKIFSKTLQLMDQQYFIEKTKLNHPNLFRALFIEKCSNFCSRDQDRYRIYYDYPGEETLETLMKKKQKPFQESALWSIIFQVVDCAEYLQNQFKSISNISLNTLYPQEKNLKILEVNHLFNIISSYDKALQNCISILSPEQIDQLERNVRFPQINNFKSDVYAFGIVLLCLTTKSDFKSFYNQFNQLEKNNIFQSLQTIKINYSELLQGLIQKMLIDDPEERQSWIDLKKFLDPYKLLQEQEQPFYLDVKLCPQITPQVPLVQSPQKNQINQFIPNQPQIVNLAQSNQQTLWLPGVSNNNQIQQIQQGYQSNIIYGQESSPQLMKPQQLIYNNNVLTNYQSPQINNQGNKFILQSPGSQKGIDFVQPTLNIRQE</sequence>
<proteinExistence type="predicted"/>
<dbReference type="Proteomes" id="UP000688137">
    <property type="component" value="Unassembled WGS sequence"/>
</dbReference>
<dbReference type="SMART" id="SM00220">
    <property type="entry name" value="S_TKc"/>
    <property type="match status" value="1"/>
</dbReference>
<accession>A0A8S1L7P0</accession>
<keyword evidence="4" id="KW-0067">ATP-binding</keyword>
<feature type="domain" description="Protein kinase" evidence="5">
    <location>
        <begin position="1"/>
        <end position="287"/>
    </location>
</feature>
<evidence type="ECO:0000313" key="6">
    <source>
        <dbReference type="EMBL" id="CAD8058624.1"/>
    </source>
</evidence>
<reference evidence="6" key="1">
    <citation type="submission" date="2021-01" db="EMBL/GenBank/DDBJ databases">
        <authorList>
            <consortium name="Genoscope - CEA"/>
            <person name="William W."/>
        </authorList>
    </citation>
    <scope>NUCLEOTIDE SEQUENCE</scope>
</reference>
<gene>
    <name evidence="6" type="ORF">PPRIM_AZ9-3.1.T0270315</name>
</gene>
<keyword evidence="1" id="KW-0808">Transferase</keyword>
<evidence type="ECO:0000313" key="7">
    <source>
        <dbReference type="Proteomes" id="UP000688137"/>
    </source>
</evidence>
<keyword evidence="7" id="KW-1185">Reference proteome</keyword>
<dbReference type="InterPro" id="IPR001245">
    <property type="entry name" value="Ser-Thr/Tyr_kinase_cat_dom"/>
</dbReference>
<organism evidence="6 7">
    <name type="scientific">Paramecium primaurelia</name>
    <dbReference type="NCBI Taxonomy" id="5886"/>
    <lineage>
        <taxon>Eukaryota</taxon>
        <taxon>Sar</taxon>
        <taxon>Alveolata</taxon>
        <taxon>Ciliophora</taxon>
        <taxon>Intramacronucleata</taxon>
        <taxon>Oligohymenophorea</taxon>
        <taxon>Peniculida</taxon>
        <taxon>Parameciidae</taxon>
        <taxon>Paramecium</taxon>
    </lineage>
</organism>
<evidence type="ECO:0000256" key="3">
    <source>
        <dbReference type="ARBA" id="ARBA00022777"/>
    </source>
</evidence>
<dbReference type="PROSITE" id="PS50011">
    <property type="entry name" value="PROTEIN_KINASE_DOM"/>
    <property type="match status" value="1"/>
</dbReference>
<keyword evidence="3" id="KW-0418">Kinase</keyword>
<keyword evidence="2" id="KW-0547">Nucleotide-binding</keyword>
<evidence type="ECO:0000256" key="4">
    <source>
        <dbReference type="ARBA" id="ARBA00022840"/>
    </source>
</evidence>
<evidence type="ECO:0000259" key="5">
    <source>
        <dbReference type="PROSITE" id="PS50011"/>
    </source>
</evidence>
<dbReference type="Pfam" id="PF07714">
    <property type="entry name" value="PK_Tyr_Ser-Thr"/>
    <property type="match status" value="1"/>
</dbReference>
<dbReference type="InterPro" id="IPR000719">
    <property type="entry name" value="Prot_kinase_dom"/>
</dbReference>
<name>A0A8S1L7P0_PARPR</name>
<dbReference type="EMBL" id="CAJJDM010000026">
    <property type="protein sequence ID" value="CAD8058624.1"/>
    <property type="molecule type" value="Genomic_DNA"/>
</dbReference>
<dbReference type="GO" id="GO:0005524">
    <property type="term" value="F:ATP binding"/>
    <property type="evidence" value="ECO:0007669"/>
    <property type="project" value="UniProtKB-KW"/>
</dbReference>
<dbReference type="PANTHER" id="PTHR43671:SF106">
    <property type="entry name" value="NIMA-LIKE KINASE"/>
    <property type="match status" value="1"/>
</dbReference>
<dbReference type="OMA" id="FPQINNF"/>
<comment type="caution">
    <text evidence="6">The sequence shown here is derived from an EMBL/GenBank/DDBJ whole genome shotgun (WGS) entry which is preliminary data.</text>
</comment>
<dbReference type="InterPro" id="IPR050660">
    <property type="entry name" value="NEK_Ser/Thr_kinase"/>
</dbReference>